<dbReference type="KEGG" id="proe:H9L23_10580"/>
<organism evidence="1 2">
    <name type="scientific">Pedobacter roseus</name>
    <dbReference type="NCBI Taxonomy" id="336820"/>
    <lineage>
        <taxon>Bacteria</taxon>
        <taxon>Pseudomonadati</taxon>
        <taxon>Bacteroidota</taxon>
        <taxon>Sphingobacteriia</taxon>
        <taxon>Sphingobacteriales</taxon>
        <taxon>Sphingobacteriaceae</taxon>
        <taxon>Pedobacter</taxon>
    </lineage>
</organism>
<evidence type="ECO:0000313" key="2">
    <source>
        <dbReference type="Proteomes" id="UP000515806"/>
    </source>
</evidence>
<dbReference type="AlphaFoldDB" id="A0A7G9QMA6"/>
<reference evidence="1 2" key="1">
    <citation type="submission" date="2020-08" db="EMBL/GenBank/DDBJ databases">
        <title>Genome sequence of Pedobacter roseus KACC 11594T.</title>
        <authorList>
            <person name="Hyun D.-W."/>
            <person name="Bae J.-W."/>
        </authorList>
    </citation>
    <scope>NUCLEOTIDE SEQUENCE [LARGE SCALE GENOMIC DNA]</scope>
    <source>
        <strain evidence="1 2">KACC 11594</strain>
    </source>
</reference>
<protein>
    <submittedName>
        <fullName evidence="1">Uncharacterized protein</fullName>
    </submittedName>
</protein>
<gene>
    <name evidence="1" type="ORF">H9L23_10580</name>
</gene>
<sequence>MKAKNMSDNIIKQLADHPHQDPLGFEQILIIEDYKRIFNNLLAAYGRLMYIKQFYPKSYSRQLIDTDYCISRREEILIARDNSYHSSLTVMREISKLHKIELGWVEELEKVVS</sequence>
<dbReference type="RefSeq" id="WP_187594923.1">
    <property type="nucleotide sequence ID" value="NZ_CP060723.1"/>
</dbReference>
<proteinExistence type="predicted"/>
<evidence type="ECO:0000313" key="1">
    <source>
        <dbReference type="EMBL" id="QNN44481.1"/>
    </source>
</evidence>
<accession>A0A7G9QMA6</accession>
<dbReference type="EMBL" id="CP060723">
    <property type="protein sequence ID" value="QNN44481.1"/>
    <property type="molecule type" value="Genomic_DNA"/>
</dbReference>
<dbReference type="Proteomes" id="UP000515806">
    <property type="component" value="Chromosome"/>
</dbReference>
<name>A0A7G9QMA6_9SPHI</name>
<keyword evidence="2" id="KW-1185">Reference proteome</keyword>